<feature type="compositionally biased region" description="Low complexity" evidence="1">
    <location>
        <begin position="19"/>
        <end position="29"/>
    </location>
</feature>
<sequence>MAEFAKSIFGFGGFKKDSNSPSQQSSSSSHLANDQIYSDDQYYSQETNPSQENQFGIDSFDANDNRKKFLPKGLGKITPTTAVSTNGMVYEFTNESTSLMKKQMELATTPLSPGIQANFKGFTYVDDSAMDDHFGKSLRYNTFKNPGSFIPGNPNLPPDEDVIEDGQIDEEDEMEIDQDQHLADEEFVNGRLNNLYFSGKNYWKECLDEVTSPTGGQCPIMR</sequence>
<proteinExistence type="predicted"/>
<keyword evidence="4" id="KW-1185">Reference proteome</keyword>
<dbReference type="Pfam" id="PF00433">
    <property type="entry name" value="Pkinase_C"/>
    <property type="match status" value="1"/>
</dbReference>
<dbReference type="GO" id="GO:0005524">
    <property type="term" value="F:ATP binding"/>
    <property type="evidence" value="ECO:0007669"/>
    <property type="project" value="InterPro"/>
</dbReference>
<feature type="region of interest" description="Disordered" evidence="1">
    <location>
        <begin position="1"/>
        <end position="31"/>
    </location>
</feature>
<organism evidence="3 4">
    <name type="scientific">Cerrena zonata</name>
    <dbReference type="NCBI Taxonomy" id="2478898"/>
    <lineage>
        <taxon>Eukaryota</taxon>
        <taxon>Fungi</taxon>
        <taxon>Dikarya</taxon>
        <taxon>Basidiomycota</taxon>
        <taxon>Agaricomycotina</taxon>
        <taxon>Agaricomycetes</taxon>
        <taxon>Polyporales</taxon>
        <taxon>Cerrenaceae</taxon>
        <taxon>Cerrena</taxon>
    </lineage>
</organism>
<gene>
    <name evidence="3" type="ORF">QCA50_016509</name>
</gene>
<reference evidence="3 4" key="1">
    <citation type="submission" date="2022-09" db="EMBL/GenBank/DDBJ databases">
        <authorList>
            <person name="Palmer J.M."/>
        </authorList>
    </citation>
    <scope>NUCLEOTIDE SEQUENCE [LARGE SCALE GENOMIC DNA]</scope>
    <source>
        <strain evidence="3 4">DSM 7382</strain>
    </source>
</reference>
<accession>A0AAW0FNC6</accession>
<evidence type="ECO:0000313" key="4">
    <source>
        <dbReference type="Proteomes" id="UP001385951"/>
    </source>
</evidence>
<dbReference type="InterPro" id="IPR017892">
    <property type="entry name" value="Pkinase_C"/>
</dbReference>
<evidence type="ECO:0000313" key="3">
    <source>
        <dbReference type="EMBL" id="KAK7680510.1"/>
    </source>
</evidence>
<evidence type="ECO:0000256" key="1">
    <source>
        <dbReference type="SAM" id="MobiDB-lite"/>
    </source>
</evidence>
<name>A0AAW0FNC6_9APHY</name>
<feature type="domain" description="Protein kinase C-terminal" evidence="2">
    <location>
        <begin position="91"/>
        <end position="124"/>
    </location>
</feature>
<dbReference type="EMBL" id="JASBNA010000049">
    <property type="protein sequence ID" value="KAK7680510.1"/>
    <property type="molecule type" value="Genomic_DNA"/>
</dbReference>
<dbReference type="Proteomes" id="UP001385951">
    <property type="component" value="Unassembled WGS sequence"/>
</dbReference>
<dbReference type="AlphaFoldDB" id="A0AAW0FNC6"/>
<dbReference type="GO" id="GO:0004674">
    <property type="term" value="F:protein serine/threonine kinase activity"/>
    <property type="evidence" value="ECO:0007669"/>
    <property type="project" value="InterPro"/>
</dbReference>
<comment type="caution">
    <text evidence="3">The sequence shown here is derived from an EMBL/GenBank/DDBJ whole genome shotgun (WGS) entry which is preliminary data.</text>
</comment>
<evidence type="ECO:0000259" key="2">
    <source>
        <dbReference type="Pfam" id="PF00433"/>
    </source>
</evidence>
<protein>
    <recommendedName>
        <fullName evidence="2">Protein kinase C-terminal domain-containing protein</fullName>
    </recommendedName>
</protein>